<gene>
    <name evidence="2" type="ORF">HH216_16335</name>
</gene>
<dbReference type="InterPro" id="IPR012296">
    <property type="entry name" value="Nuclease_put_TT1808"/>
</dbReference>
<dbReference type="InterPro" id="IPR011335">
    <property type="entry name" value="Restrct_endonuc-II-like"/>
</dbReference>
<evidence type="ECO:0000313" key="3">
    <source>
        <dbReference type="Proteomes" id="UP000501128"/>
    </source>
</evidence>
<reference evidence="2 3" key="1">
    <citation type="submission" date="2020-04" db="EMBL/GenBank/DDBJ databases">
        <title>Genome sequencing of novel species.</title>
        <authorList>
            <person name="Heo J."/>
            <person name="Kim S.-J."/>
            <person name="Kim J.-S."/>
            <person name="Hong S.-B."/>
            <person name="Kwon S.-W."/>
        </authorList>
    </citation>
    <scope>NUCLEOTIDE SEQUENCE [LARGE SCALE GENOMIC DNA]</scope>
    <source>
        <strain evidence="2 3">CJU-R4</strain>
    </source>
</reference>
<keyword evidence="2" id="KW-0540">Nuclease</keyword>
<dbReference type="PANTHER" id="PTHR34107:SF4">
    <property type="entry name" value="SLL1222 PROTEIN"/>
    <property type="match status" value="1"/>
</dbReference>
<dbReference type="CDD" id="cd06260">
    <property type="entry name" value="DUF820-like"/>
    <property type="match status" value="1"/>
</dbReference>
<keyword evidence="3" id="KW-1185">Reference proteome</keyword>
<dbReference type="KEGG" id="srho:HH216_16335"/>
<organism evidence="2 3">
    <name type="scientific">Spirosoma rhododendri</name>
    <dbReference type="NCBI Taxonomy" id="2728024"/>
    <lineage>
        <taxon>Bacteria</taxon>
        <taxon>Pseudomonadati</taxon>
        <taxon>Bacteroidota</taxon>
        <taxon>Cytophagia</taxon>
        <taxon>Cytophagales</taxon>
        <taxon>Cytophagaceae</taxon>
        <taxon>Spirosoma</taxon>
    </lineage>
</organism>
<dbReference type="EMBL" id="CP051677">
    <property type="protein sequence ID" value="QJD79807.1"/>
    <property type="molecule type" value="Genomic_DNA"/>
</dbReference>
<dbReference type="GO" id="GO:0004519">
    <property type="term" value="F:endonuclease activity"/>
    <property type="evidence" value="ECO:0007669"/>
    <property type="project" value="UniProtKB-KW"/>
</dbReference>
<sequence length="186" mass="21356">MIQTTSAALPHTLDQFLDWEPTDGFKYEWNDGELIRFSGMKKKQYYIYDVLNTLFIEKGYYTIGTLMAEPDVMLTTIQMRRPDIAYFTKDQIQAGRNGEDVIPAFVIEVISESDLAYRIEEKIAEYFKAGVQVVWSILPEHEVVYVYTSRKQVTICLDYDFCMASPVLPDFTISVNTLFAPSVPAS</sequence>
<feature type="domain" description="Putative restriction endonuclease" evidence="1">
    <location>
        <begin position="14"/>
        <end position="175"/>
    </location>
</feature>
<keyword evidence="2" id="KW-0255">Endonuclease</keyword>
<dbReference type="RefSeq" id="WP_169551768.1">
    <property type="nucleotide sequence ID" value="NZ_CP051677.1"/>
</dbReference>
<dbReference type="Proteomes" id="UP000501128">
    <property type="component" value="Chromosome"/>
</dbReference>
<dbReference type="PANTHER" id="PTHR34107">
    <property type="entry name" value="SLL0198 PROTEIN-RELATED"/>
    <property type="match status" value="1"/>
</dbReference>
<evidence type="ECO:0000259" key="1">
    <source>
        <dbReference type="Pfam" id="PF05685"/>
    </source>
</evidence>
<protein>
    <submittedName>
        <fullName evidence="2">Uma2 family endonuclease</fullName>
    </submittedName>
</protein>
<evidence type="ECO:0000313" key="2">
    <source>
        <dbReference type="EMBL" id="QJD79807.1"/>
    </source>
</evidence>
<dbReference type="Pfam" id="PF05685">
    <property type="entry name" value="Uma2"/>
    <property type="match status" value="1"/>
</dbReference>
<dbReference type="Gene3D" id="3.90.1570.10">
    <property type="entry name" value="tt1808, chain A"/>
    <property type="match status" value="1"/>
</dbReference>
<name>A0A7L5DV28_9BACT</name>
<accession>A0A7L5DV28</accession>
<proteinExistence type="predicted"/>
<dbReference type="AlphaFoldDB" id="A0A7L5DV28"/>
<keyword evidence="2" id="KW-0378">Hydrolase</keyword>
<dbReference type="InterPro" id="IPR008538">
    <property type="entry name" value="Uma2"/>
</dbReference>
<dbReference type="SUPFAM" id="SSF52980">
    <property type="entry name" value="Restriction endonuclease-like"/>
    <property type="match status" value="1"/>
</dbReference>